<feature type="transmembrane region" description="Helical" evidence="7">
    <location>
        <begin position="46"/>
        <end position="69"/>
    </location>
</feature>
<dbReference type="InterPro" id="IPR049326">
    <property type="entry name" value="Rhodopsin_dom_fungi"/>
</dbReference>
<reference evidence="9" key="1">
    <citation type="submission" date="2023-03" db="EMBL/GenBank/DDBJ databases">
        <title>Complete genome of Cladonia borealis.</title>
        <authorList>
            <person name="Park H."/>
        </authorList>
    </citation>
    <scope>NUCLEOTIDE SEQUENCE</scope>
    <source>
        <strain evidence="9">ANT050790</strain>
    </source>
</reference>
<dbReference type="AlphaFoldDB" id="A0AA39V5S2"/>
<feature type="transmembrane region" description="Helical" evidence="7">
    <location>
        <begin position="203"/>
        <end position="225"/>
    </location>
</feature>
<feature type="transmembrane region" description="Helical" evidence="7">
    <location>
        <begin position="12"/>
        <end position="34"/>
    </location>
</feature>
<evidence type="ECO:0000256" key="2">
    <source>
        <dbReference type="ARBA" id="ARBA00022692"/>
    </source>
</evidence>
<feature type="transmembrane region" description="Helical" evidence="7">
    <location>
        <begin position="168"/>
        <end position="191"/>
    </location>
</feature>
<keyword evidence="3 7" id="KW-1133">Transmembrane helix</keyword>
<evidence type="ECO:0000256" key="4">
    <source>
        <dbReference type="ARBA" id="ARBA00023136"/>
    </source>
</evidence>
<feature type="transmembrane region" description="Helical" evidence="7">
    <location>
        <begin position="123"/>
        <end position="148"/>
    </location>
</feature>
<comment type="caution">
    <text evidence="9">The sequence shown here is derived from an EMBL/GenBank/DDBJ whole genome shotgun (WGS) entry which is preliminary data.</text>
</comment>
<name>A0AA39V5S2_9LECA</name>
<gene>
    <name evidence="9" type="ORF">JMJ35_000728</name>
</gene>
<evidence type="ECO:0000256" key="7">
    <source>
        <dbReference type="SAM" id="Phobius"/>
    </source>
</evidence>
<keyword evidence="4 7" id="KW-0472">Membrane</keyword>
<feature type="domain" description="Rhodopsin" evidence="8">
    <location>
        <begin position="30"/>
        <end position="263"/>
    </location>
</feature>
<feature type="region of interest" description="Disordered" evidence="6">
    <location>
        <begin position="314"/>
        <end position="359"/>
    </location>
</feature>
<feature type="transmembrane region" description="Helical" evidence="7">
    <location>
        <begin position="89"/>
        <end position="111"/>
    </location>
</feature>
<dbReference type="Proteomes" id="UP001166286">
    <property type="component" value="Unassembled WGS sequence"/>
</dbReference>
<proteinExistence type="inferred from homology"/>
<protein>
    <recommendedName>
        <fullName evidence="8">Rhodopsin domain-containing protein</fullName>
    </recommendedName>
</protein>
<evidence type="ECO:0000256" key="1">
    <source>
        <dbReference type="ARBA" id="ARBA00004141"/>
    </source>
</evidence>
<evidence type="ECO:0000259" key="8">
    <source>
        <dbReference type="Pfam" id="PF20684"/>
    </source>
</evidence>
<dbReference type="PANTHER" id="PTHR33048:SF47">
    <property type="entry name" value="INTEGRAL MEMBRANE PROTEIN-RELATED"/>
    <property type="match status" value="1"/>
</dbReference>
<dbReference type="InterPro" id="IPR052337">
    <property type="entry name" value="SAT4-like"/>
</dbReference>
<evidence type="ECO:0000256" key="3">
    <source>
        <dbReference type="ARBA" id="ARBA00022989"/>
    </source>
</evidence>
<evidence type="ECO:0000256" key="6">
    <source>
        <dbReference type="SAM" id="MobiDB-lite"/>
    </source>
</evidence>
<evidence type="ECO:0000256" key="5">
    <source>
        <dbReference type="ARBA" id="ARBA00038359"/>
    </source>
</evidence>
<evidence type="ECO:0000313" key="9">
    <source>
        <dbReference type="EMBL" id="KAK0517573.1"/>
    </source>
</evidence>
<organism evidence="9 10">
    <name type="scientific">Cladonia borealis</name>
    <dbReference type="NCBI Taxonomy" id="184061"/>
    <lineage>
        <taxon>Eukaryota</taxon>
        <taxon>Fungi</taxon>
        <taxon>Dikarya</taxon>
        <taxon>Ascomycota</taxon>
        <taxon>Pezizomycotina</taxon>
        <taxon>Lecanoromycetes</taxon>
        <taxon>OSLEUM clade</taxon>
        <taxon>Lecanoromycetidae</taxon>
        <taxon>Lecanorales</taxon>
        <taxon>Lecanorineae</taxon>
        <taxon>Cladoniaceae</taxon>
        <taxon>Cladonia</taxon>
    </lineage>
</organism>
<keyword evidence="10" id="KW-1185">Reference proteome</keyword>
<sequence length="359" mass="39807">MDTDLNASRQPQIIGVACMLLFLSTAAVVLRLLFRRNLGLGLWYDDYTIILALIMSWVSPISNLIGLRYGLGKHVGAVAPEKVVKYLKVLYGFEIVWTFTVPVIKLSLLLLYNRIFPVDRVRYATYAVGFFVVTWLLWAGISTIAQCIPVEYFWNTTVPGHCIDNDAFYIAAGAVNVFTDFAIIAIPIPIIWKLQKLSMDQKIGFVVIFSLGGWVCIVSIIRLVYIGRISAEDITWTDAWGGMWSSLEVSLDVVAACLPVIAPGLLKMARQGSFSWSHLRSSLLRSAKSSTVDSSFHGLNQRAGDRSMERMISPQQGRKNEDKQGFDKPLTLPPNLEGDSREDLELGQRPAGTGALGTV</sequence>
<dbReference type="Pfam" id="PF20684">
    <property type="entry name" value="Fung_rhodopsin"/>
    <property type="match status" value="1"/>
</dbReference>
<dbReference type="GO" id="GO:0016020">
    <property type="term" value="C:membrane"/>
    <property type="evidence" value="ECO:0007669"/>
    <property type="project" value="UniProtKB-SubCell"/>
</dbReference>
<dbReference type="EMBL" id="JAFEKC020000001">
    <property type="protein sequence ID" value="KAK0517573.1"/>
    <property type="molecule type" value="Genomic_DNA"/>
</dbReference>
<comment type="similarity">
    <text evidence="5">Belongs to the SAT4 family.</text>
</comment>
<keyword evidence="2 7" id="KW-0812">Transmembrane</keyword>
<dbReference type="PANTHER" id="PTHR33048">
    <property type="entry name" value="PTH11-LIKE INTEGRAL MEMBRANE PROTEIN (AFU_ORTHOLOGUE AFUA_5G11245)"/>
    <property type="match status" value="1"/>
</dbReference>
<accession>A0AA39V5S2</accession>
<comment type="subcellular location">
    <subcellularLocation>
        <location evidence="1">Membrane</location>
        <topology evidence="1">Multi-pass membrane protein</topology>
    </subcellularLocation>
</comment>
<evidence type="ECO:0000313" key="10">
    <source>
        <dbReference type="Proteomes" id="UP001166286"/>
    </source>
</evidence>